<comment type="caution">
    <text evidence="1">The sequence shown here is derived from an EMBL/GenBank/DDBJ whole genome shotgun (WGS) entry which is preliminary data.</text>
</comment>
<dbReference type="EMBL" id="BJVK01000014">
    <property type="protein sequence ID" value="GEL28502.1"/>
    <property type="molecule type" value="Genomic_DNA"/>
</dbReference>
<dbReference type="PROSITE" id="PS51257">
    <property type="entry name" value="PROKAR_LIPOPROTEIN"/>
    <property type="match status" value="1"/>
</dbReference>
<dbReference type="OrthoDB" id="2329021at2"/>
<sequence>MHKSSALIMTILSGLLLSGCMNDSTSHSHKTIAKVTASAVSTSSAKQTAENPKLSTKQQTAYNDTMSHALIQDQQDARQGKKSYKWSLYIKAISYDIDNGYLVKVNNHFQSLTTAQKTAVGNHVQSFAQSQLMMIGKHVKATGPVPYLVFKLDGSKIGHSDKAVPSSFKFSTKSIQQK</sequence>
<gene>
    <name evidence="1" type="ORF">LKE01_13220</name>
</gene>
<evidence type="ECO:0000313" key="2">
    <source>
        <dbReference type="Proteomes" id="UP000321893"/>
    </source>
</evidence>
<dbReference type="GeneID" id="71567545"/>
<proteinExistence type="predicted"/>
<accession>A0A511DUJ7</accession>
<keyword evidence="2" id="KW-1185">Reference proteome</keyword>
<organism evidence="1 2">
    <name type="scientific">Lentilactobacillus kefiri</name>
    <name type="common">Lactobacillus kefiri</name>
    <dbReference type="NCBI Taxonomy" id="33962"/>
    <lineage>
        <taxon>Bacteria</taxon>
        <taxon>Bacillati</taxon>
        <taxon>Bacillota</taxon>
        <taxon>Bacilli</taxon>
        <taxon>Lactobacillales</taxon>
        <taxon>Lactobacillaceae</taxon>
        <taxon>Lentilactobacillus</taxon>
    </lineage>
</organism>
<dbReference type="RefSeq" id="WP_056982297.1">
    <property type="nucleotide sequence ID" value="NZ_BJVK01000014.1"/>
</dbReference>
<name>A0A511DUJ7_LENKE</name>
<evidence type="ECO:0000313" key="1">
    <source>
        <dbReference type="EMBL" id="GEL28502.1"/>
    </source>
</evidence>
<reference evidence="1" key="1">
    <citation type="submission" date="2019-07" db="EMBL/GenBank/DDBJ databases">
        <title>Whole genome shotgun sequence of Lactobacillus kefiri NBRC 15888.</title>
        <authorList>
            <person name="Hosoyama A."/>
            <person name="Uohara A."/>
            <person name="Ohji S."/>
            <person name="Ichikawa N."/>
        </authorList>
    </citation>
    <scope>NUCLEOTIDE SEQUENCE [LARGE SCALE GENOMIC DNA]</scope>
    <source>
        <strain evidence="1">NBRC 15888</strain>
    </source>
</reference>
<dbReference type="AlphaFoldDB" id="A0A511DUJ7"/>
<protein>
    <submittedName>
        <fullName evidence="1">Uncharacterized protein</fullName>
    </submittedName>
</protein>
<dbReference type="Proteomes" id="UP000321893">
    <property type="component" value="Unassembled WGS sequence"/>
</dbReference>